<name>A0AA35KG61_9SAUR</name>
<evidence type="ECO:0000313" key="2">
    <source>
        <dbReference type="EMBL" id="CAI5776253.1"/>
    </source>
</evidence>
<dbReference type="Proteomes" id="UP001178461">
    <property type="component" value="Chromosome 6"/>
</dbReference>
<feature type="region of interest" description="Disordered" evidence="1">
    <location>
        <begin position="72"/>
        <end position="109"/>
    </location>
</feature>
<protein>
    <submittedName>
        <fullName evidence="2">Uncharacterized protein</fullName>
    </submittedName>
</protein>
<proteinExistence type="predicted"/>
<evidence type="ECO:0000256" key="1">
    <source>
        <dbReference type="SAM" id="MobiDB-lite"/>
    </source>
</evidence>
<gene>
    <name evidence="2" type="ORF">PODLI_1B041699</name>
</gene>
<feature type="compositionally biased region" description="Low complexity" evidence="1">
    <location>
        <begin position="80"/>
        <end position="92"/>
    </location>
</feature>
<keyword evidence="3" id="KW-1185">Reference proteome</keyword>
<dbReference type="EMBL" id="OX395131">
    <property type="protein sequence ID" value="CAI5776253.1"/>
    <property type="molecule type" value="Genomic_DNA"/>
</dbReference>
<accession>A0AA35KG61</accession>
<sequence length="109" mass="12470">MFREGMKRLSSSQVFQKLRRLLASCCHTLKIHPLVYKKEREAEEVMVMKDEKVIPVKLRVIYVHPIDQGMVATRRDLQGSDSSETSSSSTATPPQGPVPFPHKTKYQNK</sequence>
<reference evidence="2" key="1">
    <citation type="submission" date="2022-12" db="EMBL/GenBank/DDBJ databases">
        <authorList>
            <person name="Alioto T."/>
            <person name="Alioto T."/>
            <person name="Gomez Garrido J."/>
        </authorList>
    </citation>
    <scope>NUCLEOTIDE SEQUENCE</scope>
</reference>
<dbReference type="AlphaFoldDB" id="A0AA35KG61"/>
<evidence type="ECO:0000313" key="3">
    <source>
        <dbReference type="Proteomes" id="UP001178461"/>
    </source>
</evidence>
<organism evidence="2 3">
    <name type="scientific">Podarcis lilfordi</name>
    <name type="common">Lilford's wall lizard</name>
    <dbReference type="NCBI Taxonomy" id="74358"/>
    <lineage>
        <taxon>Eukaryota</taxon>
        <taxon>Metazoa</taxon>
        <taxon>Chordata</taxon>
        <taxon>Craniata</taxon>
        <taxon>Vertebrata</taxon>
        <taxon>Euteleostomi</taxon>
        <taxon>Lepidosauria</taxon>
        <taxon>Squamata</taxon>
        <taxon>Bifurcata</taxon>
        <taxon>Unidentata</taxon>
        <taxon>Episquamata</taxon>
        <taxon>Laterata</taxon>
        <taxon>Lacertibaenia</taxon>
        <taxon>Lacertidae</taxon>
        <taxon>Podarcis</taxon>
    </lineage>
</organism>